<dbReference type="STRING" id="87626.PTD2_07889"/>
<dbReference type="OrthoDB" id="9182237at2"/>
<keyword evidence="3" id="KW-1185">Reference proteome</keyword>
<dbReference type="EMBL" id="AAOH01000003">
    <property type="protein sequence ID" value="EAR28948.1"/>
    <property type="molecule type" value="Genomic_DNA"/>
</dbReference>
<comment type="caution">
    <text evidence="2">The sequence shown here is derived from an EMBL/GenBank/DDBJ whole genome shotgun (WGS) entry which is preliminary data.</text>
</comment>
<evidence type="ECO:0000256" key="1">
    <source>
        <dbReference type="SAM" id="Phobius"/>
    </source>
</evidence>
<dbReference type="Proteomes" id="UP000006201">
    <property type="component" value="Unassembled WGS sequence"/>
</dbReference>
<organism evidence="2 3">
    <name type="scientific">Pseudoalteromonas tunicata D2</name>
    <dbReference type="NCBI Taxonomy" id="87626"/>
    <lineage>
        <taxon>Bacteria</taxon>
        <taxon>Pseudomonadati</taxon>
        <taxon>Pseudomonadota</taxon>
        <taxon>Gammaproteobacteria</taxon>
        <taxon>Alteromonadales</taxon>
        <taxon>Pseudoalteromonadaceae</taxon>
        <taxon>Pseudoalteromonas</taxon>
    </lineage>
</organism>
<evidence type="ECO:0008006" key="4">
    <source>
        <dbReference type="Google" id="ProtNLM"/>
    </source>
</evidence>
<protein>
    <recommendedName>
        <fullName evidence="4">DUF2065 domain-containing protein</fullName>
    </recommendedName>
</protein>
<evidence type="ECO:0000313" key="2">
    <source>
        <dbReference type="EMBL" id="EAR28948.1"/>
    </source>
</evidence>
<dbReference type="PANTHER" id="PTHR38602:SF1">
    <property type="entry name" value="INNER MEMBRANE PROTEIN"/>
    <property type="match status" value="1"/>
</dbReference>
<proteinExistence type="predicted"/>
<dbReference type="InterPro" id="IPR019201">
    <property type="entry name" value="DUF2065"/>
</dbReference>
<keyword evidence="1" id="KW-1133">Transmembrane helix</keyword>
<dbReference type="RefSeq" id="WP_009838209.1">
    <property type="nucleotide sequence ID" value="NZ_AAOH01000003.1"/>
</dbReference>
<keyword evidence="1" id="KW-0472">Membrane</keyword>
<gene>
    <name evidence="2" type="ORF">PTD2_07889</name>
</gene>
<dbReference type="eggNOG" id="COG3242">
    <property type="taxonomic scope" value="Bacteria"/>
</dbReference>
<name>A4C8N3_9GAMM</name>
<dbReference type="AlphaFoldDB" id="A4C8N3"/>
<keyword evidence="1" id="KW-0812">Transmembrane</keyword>
<feature type="transmembrane region" description="Helical" evidence="1">
    <location>
        <begin position="6"/>
        <end position="24"/>
    </location>
</feature>
<accession>A4C8N3</accession>
<reference evidence="2 3" key="1">
    <citation type="submission" date="2006-02" db="EMBL/GenBank/DDBJ databases">
        <authorList>
            <person name="Moran M.A."/>
            <person name="Kjelleberg S."/>
            <person name="Egan S."/>
            <person name="Saunders N."/>
            <person name="Thomas T."/>
            <person name="Ferriera S."/>
            <person name="Johnson J."/>
            <person name="Kravitz S."/>
            <person name="Halpern A."/>
            <person name="Remington K."/>
            <person name="Beeson K."/>
            <person name="Tran B."/>
            <person name="Rogers Y.-H."/>
            <person name="Friedman R."/>
            <person name="Venter J.C."/>
        </authorList>
    </citation>
    <scope>NUCLEOTIDE SEQUENCE [LARGE SCALE GENOMIC DNA]</scope>
    <source>
        <strain evidence="2 3">D2</strain>
    </source>
</reference>
<dbReference type="HOGENOM" id="CLU_179416_0_0_6"/>
<dbReference type="Pfam" id="PF09838">
    <property type="entry name" value="DUF2065"/>
    <property type="match status" value="1"/>
</dbReference>
<feature type="transmembrane region" description="Helical" evidence="1">
    <location>
        <begin position="45"/>
        <end position="61"/>
    </location>
</feature>
<evidence type="ECO:0000313" key="3">
    <source>
        <dbReference type="Proteomes" id="UP000006201"/>
    </source>
</evidence>
<sequence length="63" mass="7195">MTTETLILAFALFLIFEGLGPALLPKKWQQMLQQLSVLPFSQLRVFGIVLIVMGWLLFISFKP</sequence>
<dbReference type="PANTHER" id="PTHR38602">
    <property type="entry name" value="INNER MEMBRANE PROTEIN-RELATED"/>
    <property type="match status" value="1"/>
</dbReference>